<dbReference type="HOGENOM" id="CLU_070764_4_1_4"/>
<dbReference type="InterPro" id="IPR029479">
    <property type="entry name" value="Nitroreductase"/>
</dbReference>
<evidence type="ECO:0000256" key="1">
    <source>
        <dbReference type="ARBA" id="ARBA00001917"/>
    </source>
</evidence>
<dbReference type="OrthoDB" id="9809288at2"/>
<gene>
    <name evidence="10" type="ordered locus">BC1003_0636</name>
</gene>
<evidence type="ECO:0000256" key="8">
    <source>
        <dbReference type="SAM" id="Phobius"/>
    </source>
</evidence>
<dbReference type="Pfam" id="PF00881">
    <property type="entry name" value="Nitroreductase"/>
    <property type="match status" value="1"/>
</dbReference>
<keyword evidence="7" id="KW-0520">NAD</keyword>
<dbReference type="eggNOG" id="COG0778">
    <property type="taxonomic scope" value="Bacteria"/>
</dbReference>
<evidence type="ECO:0000256" key="5">
    <source>
        <dbReference type="ARBA" id="ARBA00022857"/>
    </source>
</evidence>
<evidence type="ECO:0000256" key="6">
    <source>
        <dbReference type="ARBA" id="ARBA00023002"/>
    </source>
</evidence>
<evidence type="ECO:0000256" key="4">
    <source>
        <dbReference type="ARBA" id="ARBA00022643"/>
    </source>
</evidence>
<keyword evidence="5" id="KW-0521">NADP</keyword>
<dbReference type="InterPro" id="IPR050627">
    <property type="entry name" value="Nitroreductase/BluB"/>
</dbReference>
<dbReference type="InterPro" id="IPR033878">
    <property type="entry name" value="NfsB-like"/>
</dbReference>
<dbReference type="EMBL" id="CP002217">
    <property type="protein sequence ID" value="ADN56635.1"/>
    <property type="molecule type" value="Genomic_DNA"/>
</dbReference>
<comment type="similarity">
    <text evidence="2">Belongs to the nitroreductase family.</text>
</comment>
<accession>E1T941</accession>
<keyword evidence="8" id="KW-0472">Membrane</keyword>
<reference evidence="10" key="1">
    <citation type="submission" date="2010-09" db="EMBL/GenBank/DDBJ databases">
        <title>Complete sequence of chromosome1 of Burkholderia sp. CCGE1003.</title>
        <authorList>
            <consortium name="US DOE Joint Genome Institute"/>
            <person name="Lucas S."/>
            <person name="Copeland A."/>
            <person name="Lapidus A."/>
            <person name="Cheng J.-F."/>
            <person name="Bruce D."/>
            <person name="Goodwin L."/>
            <person name="Pitluck S."/>
            <person name="Daligault H."/>
            <person name="Davenport K."/>
            <person name="Detter J.C."/>
            <person name="Han C."/>
            <person name="Tapia R."/>
            <person name="Land M."/>
            <person name="Hauser L."/>
            <person name="Jeffries C."/>
            <person name="Kyrpides N."/>
            <person name="Ivanova N."/>
            <person name="Ovchinnikova G."/>
            <person name="Martinez-Romero E."/>
            <person name="Rogel M.A."/>
            <person name="Auchtung J."/>
            <person name="Tiedje J.M."/>
            <person name="Woyke T."/>
        </authorList>
    </citation>
    <scope>NUCLEOTIDE SEQUENCE</scope>
    <source>
        <strain evidence="10">CCGE1003</strain>
    </source>
</reference>
<proteinExistence type="inferred from homology"/>
<feature type="transmembrane region" description="Helical" evidence="8">
    <location>
        <begin position="143"/>
        <end position="159"/>
    </location>
</feature>
<name>E1T941_BURSG</name>
<dbReference type="PANTHER" id="PTHR23026:SF125">
    <property type="entry name" value="OXYGEN-INSENSITIVE NAD(P)H NITROREDUCTASE"/>
    <property type="match status" value="1"/>
</dbReference>
<keyword evidence="4" id="KW-0288">FMN</keyword>
<dbReference type="GO" id="GO:0005829">
    <property type="term" value="C:cytosol"/>
    <property type="evidence" value="ECO:0007669"/>
    <property type="project" value="TreeGrafter"/>
</dbReference>
<dbReference type="NCBIfam" id="NF008275">
    <property type="entry name" value="PRK11053.1"/>
    <property type="match status" value="1"/>
</dbReference>
<dbReference type="SUPFAM" id="SSF55469">
    <property type="entry name" value="FMN-dependent nitroreductase-like"/>
    <property type="match status" value="1"/>
</dbReference>
<evidence type="ECO:0000256" key="7">
    <source>
        <dbReference type="ARBA" id="ARBA00023027"/>
    </source>
</evidence>
<keyword evidence="3" id="KW-0285">Flavoprotein</keyword>
<keyword evidence="8" id="KW-0812">Transmembrane</keyword>
<dbReference type="GO" id="GO:0004155">
    <property type="term" value="F:6,7-dihydropteridine reductase activity"/>
    <property type="evidence" value="ECO:0007669"/>
    <property type="project" value="UniProtKB-EC"/>
</dbReference>
<dbReference type="InterPro" id="IPR000415">
    <property type="entry name" value="Nitroreductase-like"/>
</dbReference>
<dbReference type="STRING" id="640512.BC1003_0636"/>
<dbReference type="EC" id="1.5.1.34" evidence="10"/>
<evidence type="ECO:0000259" key="9">
    <source>
        <dbReference type="Pfam" id="PF00881"/>
    </source>
</evidence>
<dbReference type="KEGG" id="bgf:BC1003_0636"/>
<evidence type="ECO:0000313" key="10">
    <source>
        <dbReference type="EMBL" id="ADN56635.1"/>
    </source>
</evidence>
<sequence>MNLADAVRIRHTVKAFEAGTPVPAEQIETLLTVLHQSPSSVNSQPWHFVVASTPEGRARIAQSTTNAYAYNEPKVLNASHVIAMCIRESMDERHLQSILEREAADGRFRTPQMQAGQDKSRRSYVDMHKYELRDTSQWMEKQVYLALGGLLLGAAILGVDATPMEGFDSRALDASLGLREKGLTSVVLVALGHRSSEDFNADLPKSRLPREQIFTFI</sequence>
<evidence type="ECO:0000256" key="2">
    <source>
        <dbReference type="ARBA" id="ARBA00007118"/>
    </source>
</evidence>
<dbReference type="CDD" id="cd02149">
    <property type="entry name" value="NfsB-like"/>
    <property type="match status" value="1"/>
</dbReference>
<keyword evidence="8" id="KW-1133">Transmembrane helix</keyword>
<feature type="domain" description="Nitroreductase" evidence="9">
    <location>
        <begin position="8"/>
        <end position="193"/>
    </location>
</feature>
<comment type="cofactor">
    <cofactor evidence="1">
        <name>FMN</name>
        <dbReference type="ChEBI" id="CHEBI:58210"/>
    </cofactor>
</comment>
<dbReference type="Gene3D" id="3.40.109.10">
    <property type="entry name" value="NADH Oxidase"/>
    <property type="match status" value="1"/>
</dbReference>
<keyword evidence="6 10" id="KW-0560">Oxidoreductase</keyword>
<protein>
    <submittedName>
        <fullName evidence="10">6,7-dihydropteridine reductase</fullName>
        <ecNumber evidence="10">1.5.1.34</ecNumber>
    </submittedName>
</protein>
<organism evidence="10">
    <name type="scientific">Burkholderia sp. (strain CCGE1003)</name>
    <dbReference type="NCBI Taxonomy" id="640512"/>
    <lineage>
        <taxon>Bacteria</taxon>
        <taxon>Pseudomonadati</taxon>
        <taxon>Pseudomonadota</taxon>
        <taxon>Betaproteobacteria</taxon>
        <taxon>Burkholderiales</taxon>
        <taxon>Burkholderiaceae</taxon>
        <taxon>Burkholderia</taxon>
    </lineage>
</organism>
<evidence type="ECO:0000256" key="3">
    <source>
        <dbReference type="ARBA" id="ARBA00022630"/>
    </source>
</evidence>
<dbReference type="PANTHER" id="PTHR23026">
    <property type="entry name" value="NADPH NITROREDUCTASE"/>
    <property type="match status" value="1"/>
</dbReference>
<dbReference type="GO" id="GO:0046857">
    <property type="term" value="F:oxidoreductase activity, acting on other nitrogenous compounds as donors, with NAD or NADP as acceptor"/>
    <property type="evidence" value="ECO:0007669"/>
    <property type="project" value="TreeGrafter"/>
</dbReference>
<dbReference type="GO" id="GO:0046256">
    <property type="term" value="P:2,4,6-trinitrotoluene catabolic process"/>
    <property type="evidence" value="ECO:0007669"/>
    <property type="project" value="TreeGrafter"/>
</dbReference>
<dbReference type="AlphaFoldDB" id="E1T941"/>